<feature type="compositionally biased region" description="Low complexity" evidence="1">
    <location>
        <begin position="953"/>
        <end position="964"/>
    </location>
</feature>
<feature type="region of interest" description="Disordered" evidence="1">
    <location>
        <begin position="982"/>
        <end position="1017"/>
    </location>
</feature>
<accession>A0A2N7VY01</accession>
<feature type="region of interest" description="Disordered" evidence="1">
    <location>
        <begin position="1167"/>
        <end position="1366"/>
    </location>
</feature>
<dbReference type="EMBL" id="PNYA01000004">
    <property type="protein sequence ID" value="PMS22032.1"/>
    <property type="molecule type" value="Genomic_DNA"/>
</dbReference>
<feature type="compositionally biased region" description="Low complexity" evidence="1">
    <location>
        <begin position="9"/>
        <end position="43"/>
    </location>
</feature>
<protein>
    <submittedName>
        <fullName evidence="2">Type III effector protein</fullName>
    </submittedName>
</protein>
<organism evidence="2 3">
    <name type="scientific">Trinickia dabaoshanensis</name>
    <dbReference type="NCBI Taxonomy" id="564714"/>
    <lineage>
        <taxon>Bacteria</taxon>
        <taxon>Pseudomonadati</taxon>
        <taxon>Pseudomonadota</taxon>
        <taxon>Betaproteobacteria</taxon>
        <taxon>Burkholderiales</taxon>
        <taxon>Burkholderiaceae</taxon>
        <taxon>Trinickia</taxon>
    </lineage>
</organism>
<dbReference type="Proteomes" id="UP000235616">
    <property type="component" value="Unassembled WGS sequence"/>
</dbReference>
<keyword evidence="3" id="KW-1185">Reference proteome</keyword>
<evidence type="ECO:0000256" key="1">
    <source>
        <dbReference type="SAM" id="MobiDB-lite"/>
    </source>
</evidence>
<comment type="caution">
    <text evidence="2">The sequence shown here is derived from an EMBL/GenBank/DDBJ whole genome shotgun (WGS) entry which is preliminary data.</text>
</comment>
<proteinExistence type="predicted"/>
<sequence length="1440" mass="153352">MKSASNRIQSTATASSSPPPAVAGAPAPQGAAPEPAAQPSGSAKSARGTVRGRLAQLLDIKKVQHDPAVSVPQWDEASTLEICERWTQGQRSQPSIAGLARLAALNFERARPDSIPAELKNQRLLPEGAGNEAYYREMIATFLKTVGLDDADAAIDSFKKAGTGSLHRQYATASSLAGGAFGVAQLAASANLPAKTALSAVQLLMTALTTELGFESANLRFRNSGTEEIMPAGKADASPSAKAGPHVMQAAGRVAWDLHKVGHAVRKMERAQADFDDARARLSNPAATAQQRKQAEKDLHAAGQALSIAHARYCMRAQLKADYKSASESAKIEYHGNKRALGVGVASSAASITATVLGVLTPVVVSAAVTAGATAAAVALAATLYVGYQLSAGPSKDGEDKAKRAIVALAKSIDWLAGNAAQQQKDRADAYRTYISEKRTFAKPQVRKQAKAKLLATLDEIARRDTVKDDLDPVKNWKDYAAFRGQVAASGADEAAVQALEEAFTQAHASQFKTSTVSGAWKTPERMRFDSMGRVLAGKVTASLVSLHEFNERGAPTHARDPRLASATRAQLQGRRAEVKASLRDWLHFELAQSRMKAALAEKDPAQARATLQMAAKAMAAIENPDARDLFSPDARKQVEATERAKASTIGERERYTMTNAGPAALAGAVNAFGAAAGFGLTVEKDIAVGHGIHPQAKFGDQNDARVLVQGSAPVTAPYSAAERARFQKTGMSKLVDTIKRDTEPVVLKVDLAAANAMLIDLNDRHNDAALDKLLAAIEATNDVPDEIQFSIGGAKLSSAKLSGTTGYYDWRYRQAPLAAKAKFVAQKVKMFADSVRVSVASPVAQAIAQIPLTATRRAVDRGNEMNAGVRERLTEFAARKENDESQAAQDVPVASEPPQEQAVSAERDSMVHGDAPVTGDAAARADTPLPSETPADGDAPSGSEASTRRDVPAAAAEPNAPAFDPRAAALALRDIPELGHSARATHGDTPAARPEAAFRPRPAHTSSADPADERRAIPALTEQRDMMMGTGRAETLQWFEQHGIRAAYNSGHGMDCLIISLLQHATGRYGPESEPELVGLAARYRAQLTLSHPEIEQGDRMLYDDEPALEALIRSINRDYQADMNVQLITPSTDGPVRFQTSALGSHPVGVVMFGNHFQAVHRPADEAPEAGAGAGEAEAEHDRPWPSPSREARDAGGDTSPRTSLGPRALSRDDESRMSGLAAQRARTRAGASQRTSETPDEAAFVRTPKRDAKSARRSVKSWLSASPHPDAMEQHEDDGFVSTPKRDSKSARKNVKAWLSASPLPDPVEQHEGNDFIRTPKRNKKAAREKVDAWLSALPEPGSMDRPEEDGFVPTPKRDSTAVRNDVNAWLQTNRGLAPAYPINAGSAARTPGRGGQAASPEGGAWWEAVPDPNSDEAIAQRIKATFDSALDPKEEE</sequence>
<reference evidence="2 3" key="1">
    <citation type="submission" date="2018-01" db="EMBL/GenBank/DDBJ databases">
        <title>Whole genome analyses suggest that Burkholderia sensu lato contains two further novel genera in the rhizoxinica-symbiotica group Mycetohabitans gen. nov., and Trinickia gen. nov.: implications for the evolution of diazotrophy and nodulation in the Burkholderiaceae.</title>
        <authorList>
            <person name="Estrada-de los Santos P."/>
            <person name="Palmer M."/>
            <person name="Chavez-Ramirez B."/>
            <person name="Beukes C."/>
            <person name="Steenkamp E.T."/>
            <person name="Hirsch A.M."/>
            <person name="Manyaka P."/>
            <person name="Maluk M."/>
            <person name="Lafos M."/>
            <person name="Crook M."/>
            <person name="Gross E."/>
            <person name="Simon M.F."/>
            <person name="Bueno dos Reis Junior F."/>
            <person name="Poole P.S."/>
            <person name="Venter S.N."/>
            <person name="James E.K."/>
        </authorList>
    </citation>
    <scope>NUCLEOTIDE SEQUENCE [LARGE SCALE GENOMIC DNA]</scope>
    <source>
        <strain evidence="2 3">GIMN1.004</strain>
    </source>
</reference>
<feature type="compositionally biased region" description="Basic and acidic residues" evidence="1">
    <location>
        <begin position="1180"/>
        <end position="1198"/>
    </location>
</feature>
<feature type="compositionally biased region" description="Low complexity" evidence="1">
    <location>
        <begin position="991"/>
        <end position="1001"/>
    </location>
</feature>
<feature type="region of interest" description="Disordered" evidence="1">
    <location>
        <begin position="1385"/>
        <end position="1415"/>
    </location>
</feature>
<dbReference type="RefSeq" id="WP_102644432.1">
    <property type="nucleotide sequence ID" value="NZ_PNYA01000004.1"/>
</dbReference>
<feature type="compositionally biased region" description="Basic and acidic residues" evidence="1">
    <location>
        <begin position="1273"/>
        <end position="1293"/>
    </location>
</feature>
<name>A0A2N7VY01_9BURK</name>
<feature type="region of interest" description="Disordered" evidence="1">
    <location>
        <begin position="881"/>
        <end position="964"/>
    </location>
</feature>
<gene>
    <name evidence="2" type="ORF">C0Z18_05800</name>
</gene>
<evidence type="ECO:0000313" key="3">
    <source>
        <dbReference type="Proteomes" id="UP000235616"/>
    </source>
</evidence>
<evidence type="ECO:0000313" key="2">
    <source>
        <dbReference type="EMBL" id="PMS22032.1"/>
    </source>
</evidence>
<feature type="region of interest" description="Disordered" evidence="1">
    <location>
        <begin position="1"/>
        <end position="49"/>
    </location>
</feature>
<dbReference type="OrthoDB" id="8771968at2"/>